<name>A0A3B0WZ11_9ZZZZ</name>
<feature type="non-terminal residue" evidence="1">
    <location>
        <position position="1"/>
    </location>
</feature>
<accession>A0A3B0WZ11</accession>
<gene>
    <name evidence="1" type="ORF">MNBD_GAMMA08-1425</name>
</gene>
<dbReference type="EMBL" id="UOFH01000178">
    <property type="protein sequence ID" value="VAW61268.1"/>
    <property type="molecule type" value="Genomic_DNA"/>
</dbReference>
<evidence type="ECO:0008006" key="2">
    <source>
        <dbReference type="Google" id="ProtNLM"/>
    </source>
</evidence>
<organism evidence="1">
    <name type="scientific">hydrothermal vent metagenome</name>
    <dbReference type="NCBI Taxonomy" id="652676"/>
    <lineage>
        <taxon>unclassified sequences</taxon>
        <taxon>metagenomes</taxon>
        <taxon>ecological metagenomes</taxon>
    </lineage>
</organism>
<proteinExistence type="predicted"/>
<evidence type="ECO:0000313" key="1">
    <source>
        <dbReference type="EMBL" id="VAW61268.1"/>
    </source>
</evidence>
<protein>
    <recommendedName>
        <fullName evidence="2">Thioredoxin domain-containing protein</fullName>
    </recommendedName>
</protein>
<sequence length="68" mass="7456">AMNKNYLPNRVLSVVSEGADIKAQSKIISIAEGKVAIRKKTTAYVCTMGKCELPTTDVAKFIQQLNKK</sequence>
<dbReference type="AlphaFoldDB" id="A0A3B0WZ11"/>
<reference evidence="1" key="1">
    <citation type="submission" date="2018-06" db="EMBL/GenBank/DDBJ databases">
        <authorList>
            <person name="Zhirakovskaya E."/>
        </authorList>
    </citation>
    <scope>NUCLEOTIDE SEQUENCE</scope>
</reference>